<evidence type="ECO:0000256" key="1">
    <source>
        <dbReference type="ARBA" id="ARBA00004141"/>
    </source>
</evidence>
<comment type="similarity">
    <text evidence="3">Belongs to the polyprenol kinase family.</text>
</comment>
<evidence type="ECO:0000256" key="3">
    <source>
        <dbReference type="ARBA" id="ARBA00010794"/>
    </source>
</evidence>
<dbReference type="EMBL" id="VSWD01000010">
    <property type="protein sequence ID" value="KAK3089247.1"/>
    <property type="molecule type" value="Genomic_DNA"/>
</dbReference>
<dbReference type="Gene3D" id="1.25.40.10">
    <property type="entry name" value="Tetratricopeptide repeat domain"/>
    <property type="match status" value="1"/>
</dbReference>
<keyword evidence="11" id="KW-0862">Zinc</keyword>
<evidence type="ECO:0000313" key="21">
    <source>
        <dbReference type="Proteomes" id="UP001186944"/>
    </source>
</evidence>
<keyword evidence="13" id="KW-1133">Transmembrane helix</keyword>
<comment type="pathway">
    <text evidence="15">Cofactor biosynthesis; tocopherol biosynthesis.</text>
</comment>
<protein>
    <recommendedName>
        <fullName evidence="16">phytol kinase</fullName>
        <ecNumber evidence="16">2.7.1.182</ecNumber>
    </recommendedName>
</protein>
<keyword evidence="7" id="KW-0812">Transmembrane</keyword>
<evidence type="ECO:0000259" key="19">
    <source>
        <dbReference type="PROSITE" id="PS50865"/>
    </source>
</evidence>
<dbReference type="Pfam" id="PF01753">
    <property type="entry name" value="zf-MYND"/>
    <property type="match status" value="1"/>
</dbReference>
<evidence type="ECO:0000313" key="20">
    <source>
        <dbReference type="EMBL" id="KAK3089247.1"/>
    </source>
</evidence>
<evidence type="ECO:0000256" key="10">
    <source>
        <dbReference type="ARBA" id="ARBA00022777"/>
    </source>
</evidence>
<evidence type="ECO:0000256" key="8">
    <source>
        <dbReference type="ARBA" id="ARBA00022723"/>
    </source>
</evidence>
<keyword evidence="10" id="KW-0418">Kinase</keyword>
<dbReference type="GO" id="GO:0010276">
    <property type="term" value="F:phytol kinase activity"/>
    <property type="evidence" value="ECO:0007669"/>
    <property type="project" value="UniProtKB-EC"/>
</dbReference>
<evidence type="ECO:0000256" key="13">
    <source>
        <dbReference type="ARBA" id="ARBA00022989"/>
    </source>
</evidence>
<evidence type="ECO:0000256" key="18">
    <source>
        <dbReference type="PROSITE-ProRule" id="PRU00134"/>
    </source>
</evidence>
<evidence type="ECO:0000256" key="15">
    <source>
        <dbReference type="ARBA" id="ARBA00024015"/>
    </source>
</evidence>
<keyword evidence="4" id="KW-0150">Chloroplast</keyword>
<evidence type="ECO:0000256" key="12">
    <source>
        <dbReference type="ARBA" id="ARBA00022946"/>
    </source>
</evidence>
<reference evidence="20" key="1">
    <citation type="submission" date="2019-08" db="EMBL/GenBank/DDBJ databases">
        <title>The improved chromosome-level genome for the pearl oyster Pinctada fucata martensii using PacBio sequencing and Hi-C.</title>
        <authorList>
            <person name="Zheng Z."/>
        </authorList>
    </citation>
    <scope>NUCLEOTIDE SEQUENCE</scope>
    <source>
        <strain evidence="20">ZZ-2019</strain>
        <tissue evidence="20">Adductor muscle</tissue>
    </source>
</reference>
<dbReference type="PANTHER" id="PTHR32523:SF8">
    <property type="entry name" value="DOLICHOL KINASE"/>
    <property type="match status" value="1"/>
</dbReference>
<comment type="caution">
    <text evidence="20">The sequence shown here is derived from an EMBL/GenBank/DDBJ whole genome shotgun (WGS) entry which is preliminary data.</text>
</comment>
<dbReference type="GO" id="GO:0008270">
    <property type="term" value="F:zinc ion binding"/>
    <property type="evidence" value="ECO:0007669"/>
    <property type="project" value="UniProtKB-KW"/>
</dbReference>
<dbReference type="PANTHER" id="PTHR32523">
    <property type="entry name" value="PHYTOL KINASE 1, CHLOROPLASTIC"/>
    <property type="match status" value="1"/>
</dbReference>
<evidence type="ECO:0000256" key="11">
    <source>
        <dbReference type="ARBA" id="ARBA00022833"/>
    </source>
</evidence>
<dbReference type="InterPro" id="IPR011990">
    <property type="entry name" value="TPR-like_helical_dom_sf"/>
</dbReference>
<dbReference type="SUPFAM" id="SSF144232">
    <property type="entry name" value="HIT/MYND zinc finger-like"/>
    <property type="match status" value="1"/>
</dbReference>
<gene>
    <name evidence="20" type="ORF">FSP39_002079</name>
</gene>
<evidence type="ECO:0000256" key="6">
    <source>
        <dbReference type="ARBA" id="ARBA00022679"/>
    </source>
</evidence>
<dbReference type="PROSITE" id="PS50865">
    <property type="entry name" value="ZF_MYND_2"/>
    <property type="match status" value="1"/>
</dbReference>
<keyword evidence="12" id="KW-0809">Transit peptide</keyword>
<dbReference type="GO" id="GO:0016020">
    <property type="term" value="C:membrane"/>
    <property type="evidence" value="ECO:0007669"/>
    <property type="project" value="UniProtKB-SubCell"/>
</dbReference>
<evidence type="ECO:0000256" key="5">
    <source>
        <dbReference type="ARBA" id="ARBA00022640"/>
    </source>
</evidence>
<feature type="domain" description="MYND-type" evidence="19">
    <location>
        <begin position="284"/>
        <end position="325"/>
    </location>
</feature>
<accession>A0AA89C071</accession>
<comment type="subcellular location">
    <subcellularLocation>
        <location evidence="1">Membrane</location>
        <topology evidence="1">Multi-pass membrane protein</topology>
    </subcellularLocation>
    <subcellularLocation>
        <location evidence="2">Plastid</location>
        <location evidence="2">Chloroplast</location>
    </subcellularLocation>
</comment>
<dbReference type="InterPro" id="IPR039606">
    <property type="entry name" value="Phytol/farnesol_kinase"/>
</dbReference>
<evidence type="ECO:0000256" key="4">
    <source>
        <dbReference type="ARBA" id="ARBA00022528"/>
    </source>
</evidence>
<evidence type="ECO:0000256" key="17">
    <source>
        <dbReference type="ARBA" id="ARBA00048889"/>
    </source>
</evidence>
<keyword evidence="21" id="KW-1185">Reference proteome</keyword>
<dbReference type="AlphaFoldDB" id="A0AA89C071"/>
<comment type="catalytic activity">
    <reaction evidence="17">
        <text>phytol + CTP = phytyl phosphate + CDP + H(+)</text>
        <dbReference type="Rhea" id="RHEA:38055"/>
        <dbReference type="ChEBI" id="CHEBI:15378"/>
        <dbReference type="ChEBI" id="CHEBI:17327"/>
        <dbReference type="ChEBI" id="CHEBI:37563"/>
        <dbReference type="ChEBI" id="CHEBI:58069"/>
        <dbReference type="ChEBI" id="CHEBI:75483"/>
        <dbReference type="EC" id="2.7.1.182"/>
    </reaction>
</comment>
<keyword evidence="9 18" id="KW-0863">Zinc-finger</keyword>
<sequence length="326" mass="37960">MCQTKIGLYDPKEFAKYPNSKTAQKYMLAFKSFYEGVQCLYSYASSRDKVETDADCSMLEAGFRSYALGFILENLMIKQFQPPEKTMDLLEQYLQLRPLDFFAEYFKLRLFIREQSSEEKLMKNIVVCEVLATKLELRDPTDEVKMLLSEVNGVVAALYTVTKQRPRAIDCFERAINAIEDNTDAIYGVAFNISDTDPIRGEKMLLDFLRKAPKCDKKYPNALYQLSLLYFTLIKSMRKGVRYFELAQLSEKERLPFLPEVDIDAKTLVHNFMALSDKMKYCNNPDCENGDDSKFELKHCIRCKKVSYCGRECQKKDWAYHKKSCK</sequence>
<organism evidence="20 21">
    <name type="scientific">Pinctada imbricata</name>
    <name type="common">Atlantic pearl-oyster</name>
    <name type="synonym">Pinctada martensii</name>
    <dbReference type="NCBI Taxonomy" id="66713"/>
    <lineage>
        <taxon>Eukaryota</taxon>
        <taxon>Metazoa</taxon>
        <taxon>Spiralia</taxon>
        <taxon>Lophotrochozoa</taxon>
        <taxon>Mollusca</taxon>
        <taxon>Bivalvia</taxon>
        <taxon>Autobranchia</taxon>
        <taxon>Pteriomorphia</taxon>
        <taxon>Pterioida</taxon>
        <taxon>Pterioidea</taxon>
        <taxon>Pteriidae</taxon>
        <taxon>Pinctada</taxon>
    </lineage>
</organism>
<dbReference type="SUPFAM" id="SSF81901">
    <property type="entry name" value="HCP-like"/>
    <property type="match status" value="1"/>
</dbReference>
<keyword evidence="5" id="KW-0934">Plastid</keyword>
<dbReference type="Proteomes" id="UP001186944">
    <property type="component" value="Unassembled WGS sequence"/>
</dbReference>
<keyword evidence="8" id="KW-0479">Metal-binding</keyword>
<name>A0AA89C071_PINIB</name>
<dbReference type="Gene3D" id="6.10.140.2220">
    <property type="match status" value="1"/>
</dbReference>
<evidence type="ECO:0000256" key="7">
    <source>
        <dbReference type="ARBA" id="ARBA00022692"/>
    </source>
</evidence>
<evidence type="ECO:0000256" key="2">
    <source>
        <dbReference type="ARBA" id="ARBA00004229"/>
    </source>
</evidence>
<evidence type="ECO:0000256" key="9">
    <source>
        <dbReference type="ARBA" id="ARBA00022771"/>
    </source>
</evidence>
<keyword evidence="14" id="KW-0472">Membrane</keyword>
<evidence type="ECO:0000256" key="14">
    <source>
        <dbReference type="ARBA" id="ARBA00023136"/>
    </source>
</evidence>
<dbReference type="EC" id="2.7.1.182" evidence="16"/>
<proteinExistence type="inferred from homology"/>
<dbReference type="InterPro" id="IPR002893">
    <property type="entry name" value="Znf_MYND"/>
</dbReference>
<keyword evidence="6" id="KW-0808">Transferase</keyword>
<evidence type="ECO:0000256" key="16">
    <source>
        <dbReference type="ARBA" id="ARBA00039024"/>
    </source>
</evidence>